<keyword evidence="2" id="KW-0611">Plant defense</keyword>
<reference evidence="4 5" key="1">
    <citation type="journal article" date="2018" name="Cell">
        <title>The Chara Genome: Secondary Complexity and Implications for Plant Terrestrialization.</title>
        <authorList>
            <person name="Nishiyama T."/>
            <person name="Sakayama H."/>
            <person name="Vries J.D."/>
            <person name="Buschmann H."/>
            <person name="Saint-Marcoux D."/>
            <person name="Ullrich K.K."/>
            <person name="Haas F.B."/>
            <person name="Vanderstraeten L."/>
            <person name="Becker D."/>
            <person name="Lang D."/>
            <person name="Vosolsobe S."/>
            <person name="Rombauts S."/>
            <person name="Wilhelmsson P.K.I."/>
            <person name="Janitza P."/>
            <person name="Kern R."/>
            <person name="Heyl A."/>
            <person name="Rumpler F."/>
            <person name="Villalobos L.I.A.C."/>
            <person name="Clay J.M."/>
            <person name="Skokan R."/>
            <person name="Toyoda A."/>
            <person name="Suzuki Y."/>
            <person name="Kagoshima H."/>
            <person name="Schijlen E."/>
            <person name="Tajeshwar N."/>
            <person name="Catarino B."/>
            <person name="Hetherington A.J."/>
            <person name="Saltykova A."/>
            <person name="Bonnot C."/>
            <person name="Breuninger H."/>
            <person name="Symeonidi A."/>
            <person name="Radhakrishnan G.V."/>
            <person name="Van Nieuwerburgh F."/>
            <person name="Deforce D."/>
            <person name="Chang C."/>
            <person name="Karol K.G."/>
            <person name="Hedrich R."/>
            <person name="Ulvskov P."/>
            <person name="Glockner G."/>
            <person name="Delwiche C.F."/>
            <person name="Petrasek J."/>
            <person name="Van de Peer Y."/>
            <person name="Friml J."/>
            <person name="Beilby M."/>
            <person name="Dolan L."/>
            <person name="Kohara Y."/>
            <person name="Sugano S."/>
            <person name="Fujiyama A."/>
            <person name="Delaux P.-M."/>
            <person name="Quint M."/>
            <person name="TheiBen G."/>
            <person name="Hagemann M."/>
            <person name="Harholt J."/>
            <person name="Dunand C."/>
            <person name="Zachgo S."/>
            <person name="Langdale J."/>
            <person name="Maumus F."/>
            <person name="Straeten D.V.D."/>
            <person name="Gould S.B."/>
            <person name="Rensing S.A."/>
        </authorList>
    </citation>
    <scope>NUCLEOTIDE SEQUENCE [LARGE SCALE GENOMIC DNA]</scope>
    <source>
        <strain evidence="4 5">S276</strain>
    </source>
</reference>
<dbReference type="Pfam" id="PF00188">
    <property type="entry name" value="CAP"/>
    <property type="match status" value="1"/>
</dbReference>
<dbReference type="InterPro" id="IPR001283">
    <property type="entry name" value="CRISP-related"/>
</dbReference>
<accession>A0A388JY83</accession>
<dbReference type="GO" id="GO:0005576">
    <property type="term" value="C:extracellular region"/>
    <property type="evidence" value="ECO:0007669"/>
    <property type="project" value="InterPro"/>
</dbReference>
<evidence type="ECO:0000256" key="2">
    <source>
        <dbReference type="ARBA" id="ARBA00023265"/>
    </source>
</evidence>
<dbReference type="PRINTS" id="PR00837">
    <property type="entry name" value="V5TPXLIKE"/>
</dbReference>
<dbReference type="PROSITE" id="PS01009">
    <property type="entry name" value="CRISP_1"/>
    <property type="match status" value="1"/>
</dbReference>
<keyword evidence="5" id="KW-1185">Reference proteome</keyword>
<comment type="function">
    <text evidence="1">Probably involved in the defense reaction of plants against pathogens.</text>
</comment>
<dbReference type="InterPro" id="IPR035940">
    <property type="entry name" value="CAP_sf"/>
</dbReference>
<dbReference type="InterPro" id="IPR014044">
    <property type="entry name" value="CAP_dom"/>
</dbReference>
<dbReference type="EMBL" id="BFEA01000031">
    <property type="protein sequence ID" value="GBG62725.1"/>
    <property type="molecule type" value="Genomic_DNA"/>
</dbReference>
<dbReference type="InterPro" id="IPR018244">
    <property type="entry name" value="Allrgn_V5/Tpx1_CS"/>
</dbReference>
<keyword evidence="2" id="KW-0568">Pathogenesis-related protein</keyword>
<dbReference type="CDD" id="cd05381">
    <property type="entry name" value="CAP_PR-1"/>
    <property type="match status" value="1"/>
</dbReference>
<protein>
    <recommendedName>
        <fullName evidence="3">SCP domain-containing protein</fullName>
    </recommendedName>
</protein>
<name>A0A388JY83_CHABU</name>
<dbReference type="InterPro" id="IPR002413">
    <property type="entry name" value="V5_allergen-like"/>
</dbReference>
<comment type="caution">
    <text evidence="4">The sequence shown here is derived from an EMBL/GenBank/DDBJ whole genome shotgun (WGS) entry which is preliminary data.</text>
</comment>
<dbReference type="Gramene" id="GBG62725">
    <property type="protein sequence ID" value="GBG62725"/>
    <property type="gene ID" value="CBR_g31742"/>
</dbReference>
<dbReference type="SMART" id="SM00198">
    <property type="entry name" value="SCP"/>
    <property type="match status" value="1"/>
</dbReference>
<dbReference type="Proteomes" id="UP000265515">
    <property type="component" value="Unassembled WGS sequence"/>
</dbReference>
<dbReference type="STRING" id="69332.A0A388JY83"/>
<evidence type="ECO:0000313" key="5">
    <source>
        <dbReference type="Proteomes" id="UP000265515"/>
    </source>
</evidence>
<gene>
    <name evidence="4" type="ORF">CBR_g31742</name>
</gene>
<dbReference type="AlphaFoldDB" id="A0A388JY83"/>
<dbReference type="PRINTS" id="PR00838">
    <property type="entry name" value="V5ALLERGEN"/>
</dbReference>
<dbReference type="SUPFAM" id="SSF55797">
    <property type="entry name" value="PR-1-like"/>
    <property type="match status" value="1"/>
</dbReference>
<dbReference type="PANTHER" id="PTHR10334">
    <property type="entry name" value="CYSTEINE-RICH SECRETORY PROTEIN-RELATED"/>
    <property type="match status" value="1"/>
</dbReference>
<organism evidence="4 5">
    <name type="scientific">Chara braunii</name>
    <name type="common">Braun's stonewort</name>
    <dbReference type="NCBI Taxonomy" id="69332"/>
    <lineage>
        <taxon>Eukaryota</taxon>
        <taxon>Viridiplantae</taxon>
        <taxon>Streptophyta</taxon>
        <taxon>Charophyceae</taxon>
        <taxon>Charales</taxon>
        <taxon>Characeae</taxon>
        <taxon>Chara</taxon>
    </lineage>
</organism>
<evidence type="ECO:0000259" key="3">
    <source>
        <dbReference type="SMART" id="SM00198"/>
    </source>
</evidence>
<feature type="domain" description="SCP" evidence="3">
    <location>
        <begin position="118"/>
        <end position="261"/>
    </location>
</feature>
<sequence>MARLTSLAENVVTGAVHVQAIGSLSLWLTMSLLVLTGISTDGNRDHHGVGYGGSRIVLAFASPTQSRKLLAMGGGGGGGGGGERGHRFSKLRLSESTSTSSRTGSVHAVSSGRLLQSTIESQWLDPHNGARSHVGVAGLTWSNTVASSAESWARTLAETCEMYHASDSGYGENLYMAWSSGPIDITPTEVVQSWGGERVDYDYETNTCRADRQCGHYTQMVWRNTKEVGCAITSCTLVRDGETYNAQIAVCRYNPPGNYVGERPY</sequence>
<dbReference type="OrthoDB" id="337038at2759"/>
<evidence type="ECO:0000256" key="1">
    <source>
        <dbReference type="ARBA" id="ARBA00003143"/>
    </source>
</evidence>
<proteinExistence type="predicted"/>
<dbReference type="Gene3D" id="3.40.33.10">
    <property type="entry name" value="CAP"/>
    <property type="match status" value="1"/>
</dbReference>
<evidence type="ECO:0000313" key="4">
    <source>
        <dbReference type="EMBL" id="GBG62725.1"/>
    </source>
</evidence>
<dbReference type="FunFam" id="3.40.33.10:FF:000004">
    <property type="entry name" value="CAP, cysteine-rich secretory protein, antigen 5"/>
    <property type="match status" value="1"/>
</dbReference>